<keyword evidence="3" id="KW-1185">Reference proteome</keyword>
<dbReference type="Gene3D" id="3.30.420.40">
    <property type="match status" value="2"/>
</dbReference>
<dbReference type="PROSITE" id="PS01125">
    <property type="entry name" value="ROK"/>
    <property type="match status" value="1"/>
</dbReference>
<organism evidence="2 3">
    <name type="scientific">Caproicibacterium argilliputei</name>
    <dbReference type="NCBI Taxonomy" id="3030016"/>
    <lineage>
        <taxon>Bacteria</taxon>
        <taxon>Bacillati</taxon>
        <taxon>Bacillota</taxon>
        <taxon>Clostridia</taxon>
        <taxon>Eubacteriales</taxon>
        <taxon>Oscillospiraceae</taxon>
        <taxon>Caproicibacterium</taxon>
    </lineage>
</organism>
<dbReference type="AlphaFoldDB" id="A0AA97DCC0"/>
<dbReference type="Pfam" id="PF00480">
    <property type="entry name" value="ROK"/>
    <property type="match status" value="1"/>
</dbReference>
<dbReference type="InterPro" id="IPR049874">
    <property type="entry name" value="ROK_cs"/>
</dbReference>
<dbReference type="SUPFAM" id="SSF53067">
    <property type="entry name" value="Actin-like ATPase domain"/>
    <property type="match status" value="1"/>
</dbReference>
<reference evidence="3" key="2">
    <citation type="submission" date="2024-06" db="EMBL/GenBank/DDBJ databases">
        <title>Caproicibacterium argilliputei sp. nov, a novel caproic acid producing anaerobic bacterium isolated from pit mud.</title>
        <authorList>
            <person name="Zeng C."/>
        </authorList>
    </citation>
    <scope>NUCLEOTIDE SEQUENCE [LARGE SCALE GENOMIC DNA]</scope>
    <source>
        <strain evidence="3">ZCY20-5</strain>
    </source>
</reference>
<dbReference type="PANTHER" id="PTHR18964">
    <property type="entry name" value="ROK (REPRESSOR, ORF, KINASE) FAMILY"/>
    <property type="match status" value="1"/>
</dbReference>
<dbReference type="InterPro" id="IPR043129">
    <property type="entry name" value="ATPase_NBD"/>
</dbReference>
<dbReference type="RefSeq" id="WP_275845954.1">
    <property type="nucleotide sequence ID" value="NZ_CP135996.1"/>
</dbReference>
<evidence type="ECO:0000313" key="3">
    <source>
        <dbReference type="Proteomes" id="UP001300604"/>
    </source>
</evidence>
<dbReference type="InterPro" id="IPR000600">
    <property type="entry name" value="ROK"/>
</dbReference>
<dbReference type="Proteomes" id="UP001300604">
    <property type="component" value="Chromosome"/>
</dbReference>
<protein>
    <submittedName>
        <fullName evidence="2">ROK family protein</fullName>
    </submittedName>
</protein>
<comment type="similarity">
    <text evidence="1">Belongs to the ROK (NagC/XylR) family.</text>
</comment>
<dbReference type="PANTHER" id="PTHR18964:SF149">
    <property type="entry name" value="BIFUNCTIONAL UDP-N-ACETYLGLUCOSAMINE 2-EPIMERASE_N-ACETYLMANNOSAMINE KINASE"/>
    <property type="match status" value="1"/>
</dbReference>
<reference evidence="3" key="3">
    <citation type="submission" date="2024-06" db="EMBL/GenBank/DDBJ databases">
        <authorList>
            <person name="Zeng C."/>
        </authorList>
    </citation>
    <scope>NUCLEOTIDE SEQUENCE [LARGE SCALE GENOMIC DNA]</scope>
    <source>
        <strain evidence="3">ZCY20-5</strain>
    </source>
</reference>
<dbReference type="KEGG" id="carl:PXC00_03700"/>
<evidence type="ECO:0000256" key="1">
    <source>
        <dbReference type="ARBA" id="ARBA00006479"/>
    </source>
</evidence>
<proteinExistence type="inferred from homology"/>
<name>A0AA97DCC0_9FIRM</name>
<accession>A0AA97DCC0</accession>
<dbReference type="EMBL" id="CP135996">
    <property type="protein sequence ID" value="WOC32993.1"/>
    <property type="molecule type" value="Genomic_DNA"/>
</dbReference>
<gene>
    <name evidence="2" type="ORF">PXC00_03700</name>
</gene>
<sequence>MYLGIDLGGTNIAVGIVDENYRIVARAKNHTRVPCPEAELTEQLAQTTLQALKNADLTLEDVPWIGVGSPGSIDSKAGLVGFAGNLDLHNYALAQQLSQQLQNKPVLVENDANAAAYGEFMAGALRGATDGLAITLGTGIGGGIIIDGKIYAGCNGAAGELGHQVIAVNGRPCTCGRRGCWETYASATGLIKTTQEVMTAHDDQKGAPIWTIPGGDLHKVDGRTAFDAMRAGDPLGQEAVDRFIADLGIGLANCINIFQPDVVCIGGGICNEKENLLRPLRAYLEKEVFHVPNSRQTELRIAELGNDAGIIGAALLGRGHTF</sequence>
<reference evidence="2 3" key="1">
    <citation type="submission" date="2024-06" db="EMBL/GenBank/DDBJ databases">
        <title>Caproicibacterium argilliputei sp. nov, a novel caproic acid producing anaerobic bacterium isolated from pit mud.</title>
        <authorList>
            <person name="Xia S."/>
        </authorList>
    </citation>
    <scope>NUCLEOTIDE SEQUENCE [LARGE SCALE GENOMIC DNA]</scope>
    <source>
        <strain evidence="2 3">ZCY20-5</strain>
    </source>
</reference>
<evidence type="ECO:0000313" key="2">
    <source>
        <dbReference type="EMBL" id="WOC32993.1"/>
    </source>
</evidence>